<dbReference type="InParanoid" id="A0A259TWY8"/>
<protein>
    <recommendedName>
        <fullName evidence="4">EcsC family protein</fullName>
    </recommendedName>
</protein>
<feature type="compositionally biased region" description="Pro residues" evidence="1">
    <location>
        <begin position="227"/>
        <end position="238"/>
    </location>
</feature>
<dbReference type="AlphaFoldDB" id="A0A259TWY8"/>
<accession>A0A259TWY8</accession>
<gene>
    <name evidence="2" type="ORF">BSZ36_03910</name>
</gene>
<proteinExistence type="predicted"/>
<evidence type="ECO:0000256" key="1">
    <source>
        <dbReference type="SAM" id="MobiDB-lite"/>
    </source>
</evidence>
<evidence type="ECO:0000313" key="2">
    <source>
        <dbReference type="EMBL" id="OZC02206.1"/>
    </source>
</evidence>
<name>A0A259TWY8_9BACT</name>
<organism evidence="2 3">
    <name type="scientific">Rubricoccus marinus</name>
    <dbReference type="NCBI Taxonomy" id="716817"/>
    <lineage>
        <taxon>Bacteria</taxon>
        <taxon>Pseudomonadati</taxon>
        <taxon>Rhodothermota</taxon>
        <taxon>Rhodothermia</taxon>
        <taxon>Rhodothermales</taxon>
        <taxon>Rubricoccaceae</taxon>
        <taxon>Rubricoccus</taxon>
    </lineage>
</organism>
<dbReference type="InterPro" id="IPR024787">
    <property type="entry name" value="EcsC"/>
</dbReference>
<dbReference type="RefSeq" id="WP_094546214.1">
    <property type="nucleotide sequence ID" value="NZ_MQWB01000001.1"/>
</dbReference>
<reference evidence="2 3" key="1">
    <citation type="submission" date="2016-11" db="EMBL/GenBank/DDBJ databases">
        <title>Study of marine rhodopsin-containing bacteria.</title>
        <authorList>
            <person name="Yoshizawa S."/>
            <person name="Kumagai Y."/>
            <person name="Kogure K."/>
        </authorList>
    </citation>
    <scope>NUCLEOTIDE SEQUENCE [LARGE SCALE GENOMIC DNA]</scope>
    <source>
        <strain evidence="2 3">SG-29</strain>
    </source>
</reference>
<dbReference type="Proteomes" id="UP000216446">
    <property type="component" value="Unassembled WGS sequence"/>
</dbReference>
<sequence>MQAVRQFVLDRLYPRAIDGLPVLGTPEAFAARFNDEANSPRERAEKLVNTHIALSSATGFASGLGGWLTLPITLPANLGGVAMLQIHMAASVAALAGKDPSDDLIRSRVLECLIGASPDPASGPVRDAEQETFDRIGLKFAEKGLNAAISVAAGAAKWGAKKAASSVAKRRLLRGVPLVGGVIGALSDGFTTRQVARNALDMFLDDGGIPQPSGFPPASGDGLPENTPSPAPSEPSEA</sequence>
<feature type="region of interest" description="Disordered" evidence="1">
    <location>
        <begin position="206"/>
        <end position="238"/>
    </location>
</feature>
<keyword evidence="3" id="KW-1185">Reference proteome</keyword>
<evidence type="ECO:0008006" key="4">
    <source>
        <dbReference type="Google" id="ProtNLM"/>
    </source>
</evidence>
<comment type="caution">
    <text evidence="2">The sequence shown here is derived from an EMBL/GenBank/DDBJ whole genome shotgun (WGS) entry which is preliminary data.</text>
</comment>
<dbReference type="Pfam" id="PF12787">
    <property type="entry name" value="EcsC"/>
    <property type="match status" value="1"/>
</dbReference>
<evidence type="ECO:0000313" key="3">
    <source>
        <dbReference type="Proteomes" id="UP000216446"/>
    </source>
</evidence>
<dbReference type="EMBL" id="MQWB01000001">
    <property type="protein sequence ID" value="OZC02206.1"/>
    <property type="molecule type" value="Genomic_DNA"/>
</dbReference>
<dbReference type="OrthoDB" id="1425703at2"/>